<dbReference type="AlphaFoldDB" id="S4N0M3"/>
<keyword evidence="3" id="KW-1185">Reference proteome</keyword>
<gene>
    <name evidence="2" type="ORF">STAFG_0843</name>
</gene>
<feature type="compositionally biased region" description="Basic and acidic residues" evidence="1">
    <location>
        <begin position="142"/>
        <end position="152"/>
    </location>
</feature>
<comment type="caution">
    <text evidence="2">The sequence shown here is derived from an EMBL/GenBank/DDBJ whole genome shotgun (WGS) entry which is preliminary data.</text>
</comment>
<sequence>MCEELDRRYGSVPLCARPPSDRRETVPLEARKVIGAMLLPAKAEVARQLRRYRAWERVMLAAPNDRTVRTTFEDSGYTLCVLMGKRCAREAADAAERYLRTNQVAPAQEQNQVTCLQEQQVTCLQEQNERPRPATAVRRRPPAAERRSPAGR</sequence>
<organism evidence="2 3">
    <name type="scientific">Streptomyces afghaniensis 772</name>
    <dbReference type="NCBI Taxonomy" id="1283301"/>
    <lineage>
        <taxon>Bacteria</taxon>
        <taxon>Bacillati</taxon>
        <taxon>Actinomycetota</taxon>
        <taxon>Actinomycetes</taxon>
        <taxon>Kitasatosporales</taxon>
        <taxon>Streptomycetaceae</taxon>
        <taxon>Streptomyces</taxon>
    </lineage>
</organism>
<dbReference type="HOGENOM" id="CLU_1721253_0_0_11"/>
<dbReference type="EMBL" id="AOPY01001281">
    <property type="protein sequence ID" value="EPJ42115.1"/>
    <property type="molecule type" value="Genomic_DNA"/>
</dbReference>
<name>S4N0M3_9ACTN</name>
<protein>
    <recommendedName>
        <fullName evidence="4">DUF5133 domain-containing protein</fullName>
    </recommendedName>
</protein>
<dbReference type="Proteomes" id="UP000015001">
    <property type="component" value="Unassembled WGS sequence"/>
</dbReference>
<dbReference type="InterPro" id="IPR033457">
    <property type="entry name" value="DUF5133"/>
</dbReference>
<feature type="region of interest" description="Disordered" evidence="1">
    <location>
        <begin position="124"/>
        <end position="152"/>
    </location>
</feature>
<evidence type="ECO:0000313" key="3">
    <source>
        <dbReference type="Proteomes" id="UP000015001"/>
    </source>
</evidence>
<evidence type="ECO:0000256" key="1">
    <source>
        <dbReference type="SAM" id="MobiDB-lite"/>
    </source>
</evidence>
<reference evidence="2 3" key="1">
    <citation type="submission" date="2013-02" db="EMBL/GenBank/DDBJ databases">
        <title>Draft Genome Sequence of Streptomyces afghaniensis, Which Produces Compounds of the Julimycin B-Complex.</title>
        <authorList>
            <person name="Gruening B.A."/>
            <person name="Praeg A."/>
            <person name="Erxleben A."/>
            <person name="Guenther S."/>
            <person name="Fiedler H.-P."/>
            <person name="Goodfellow M."/>
            <person name="Mueller M."/>
        </authorList>
    </citation>
    <scope>NUCLEOTIDE SEQUENCE [LARGE SCALE GENOMIC DNA]</scope>
    <source>
        <strain evidence="2 3">772</strain>
    </source>
</reference>
<dbReference type="Pfam" id="PF17196">
    <property type="entry name" value="DUF5133"/>
    <property type="match status" value="1"/>
</dbReference>
<evidence type="ECO:0008006" key="4">
    <source>
        <dbReference type="Google" id="ProtNLM"/>
    </source>
</evidence>
<proteinExistence type="predicted"/>
<evidence type="ECO:0000313" key="2">
    <source>
        <dbReference type="EMBL" id="EPJ42115.1"/>
    </source>
</evidence>
<accession>S4N0M3</accession>